<reference evidence="3 4" key="1">
    <citation type="submission" date="2020-01" db="EMBL/GenBank/DDBJ databases">
        <title>Ponticoccus aerotolerans gen. nov., sp. nov., an anaerobic bacterium and proposal of Ponticoccusceae fam. nov., Ponticoccusles ord. nov. and Ponticoccuse classis nov. in the phylum Kiritimatiellaeota.</title>
        <authorList>
            <person name="Zhou L.Y."/>
            <person name="Du Z.J."/>
        </authorList>
    </citation>
    <scope>NUCLEOTIDE SEQUENCE [LARGE SCALE GENOMIC DNA]</scope>
    <source>
        <strain evidence="3 4">S-5007</strain>
    </source>
</reference>
<keyword evidence="4" id="KW-1185">Reference proteome</keyword>
<keyword evidence="2" id="KW-0472">Membrane</keyword>
<dbReference type="KEGG" id="taer:GT409_04860"/>
<evidence type="ECO:0000313" key="3">
    <source>
        <dbReference type="EMBL" id="QHI68805.1"/>
    </source>
</evidence>
<protein>
    <submittedName>
        <fullName evidence="3">Uncharacterized protein</fullName>
    </submittedName>
</protein>
<sequence length="113" mass="13660">MPSTDIYNVKDSPWANAQQDKPSPRKRRRRRTESFDEVMNKDVSKTHRRRRSNRGFRRFLHLMKKPEFSKKFWTITLSTFGAIMLILLIWDWFFRYPAPEAEYSGDAIEMDLD</sequence>
<accession>A0A6P1MCJ2</accession>
<feature type="compositionally biased region" description="Basic and acidic residues" evidence="1">
    <location>
        <begin position="32"/>
        <end position="45"/>
    </location>
</feature>
<dbReference type="AlphaFoldDB" id="A0A6P1MCJ2"/>
<keyword evidence="2" id="KW-1133">Transmembrane helix</keyword>
<organism evidence="3 4">
    <name type="scientific">Tichowtungia aerotolerans</name>
    <dbReference type="NCBI Taxonomy" id="2697043"/>
    <lineage>
        <taxon>Bacteria</taxon>
        <taxon>Pseudomonadati</taxon>
        <taxon>Kiritimatiellota</taxon>
        <taxon>Tichowtungiia</taxon>
        <taxon>Tichowtungiales</taxon>
        <taxon>Tichowtungiaceae</taxon>
        <taxon>Tichowtungia</taxon>
    </lineage>
</organism>
<evidence type="ECO:0000256" key="1">
    <source>
        <dbReference type="SAM" id="MobiDB-lite"/>
    </source>
</evidence>
<gene>
    <name evidence="3" type="ORF">GT409_04860</name>
</gene>
<dbReference type="EMBL" id="CP047593">
    <property type="protein sequence ID" value="QHI68805.1"/>
    <property type="molecule type" value="Genomic_DNA"/>
</dbReference>
<feature type="transmembrane region" description="Helical" evidence="2">
    <location>
        <begin position="72"/>
        <end position="93"/>
    </location>
</feature>
<dbReference type="RefSeq" id="WP_160627477.1">
    <property type="nucleotide sequence ID" value="NZ_CP047593.1"/>
</dbReference>
<name>A0A6P1MCJ2_9BACT</name>
<evidence type="ECO:0000313" key="4">
    <source>
        <dbReference type="Proteomes" id="UP000464954"/>
    </source>
</evidence>
<proteinExistence type="predicted"/>
<evidence type="ECO:0000256" key="2">
    <source>
        <dbReference type="SAM" id="Phobius"/>
    </source>
</evidence>
<keyword evidence="2" id="KW-0812">Transmembrane</keyword>
<dbReference type="Proteomes" id="UP000464954">
    <property type="component" value="Chromosome"/>
</dbReference>
<feature type="region of interest" description="Disordered" evidence="1">
    <location>
        <begin position="1"/>
        <end position="51"/>
    </location>
</feature>